<dbReference type="Gene3D" id="1.10.1200.10">
    <property type="entry name" value="ACP-like"/>
    <property type="match status" value="1"/>
</dbReference>
<name>A0A164LWB1_9NOCA</name>
<accession>A0A164LWB1</accession>
<dbReference type="Proteomes" id="UP000076512">
    <property type="component" value="Unassembled WGS sequence"/>
</dbReference>
<dbReference type="STRING" id="455432.AWN90_29005"/>
<comment type="cofactor">
    <cofactor evidence="1">
        <name>pantetheine 4'-phosphate</name>
        <dbReference type="ChEBI" id="CHEBI:47942"/>
    </cofactor>
</comment>
<dbReference type="GO" id="GO:0044550">
    <property type="term" value="P:secondary metabolite biosynthetic process"/>
    <property type="evidence" value="ECO:0007669"/>
    <property type="project" value="TreeGrafter"/>
</dbReference>
<dbReference type="GO" id="GO:0005829">
    <property type="term" value="C:cytosol"/>
    <property type="evidence" value="ECO:0007669"/>
    <property type="project" value="TreeGrafter"/>
</dbReference>
<dbReference type="Pfam" id="PF00501">
    <property type="entry name" value="AMP-binding"/>
    <property type="match status" value="1"/>
</dbReference>
<evidence type="ECO:0000256" key="2">
    <source>
        <dbReference type="ARBA" id="ARBA00022450"/>
    </source>
</evidence>
<dbReference type="InterPro" id="IPR036736">
    <property type="entry name" value="ACP-like_sf"/>
</dbReference>
<dbReference type="Gene3D" id="3.30.300.30">
    <property type="match status" value="1"/>
</dbReference>
<gene>
    <name evidence="6" type="ORF">AWN90_29005</name>
</gene>
<dbReference type="EMBL" id="LWGR01000007">
    <property type="protein sequence ID" value="KZM72810.1"/>
    <property type="molecule type" value="Genomic_DNA"/>
</dbReference>
<dbReference type="SMART" id="SM00823">
    <property type="entry name" value="PKS_PP"/>
    <property type="match status" value="1"/>
</dbReference>
<dbReference type="PROSITE" id="PS00012">
    <property type="entry name" value="PHOSPHOPANTETHEINE"/>
    <property type="match status" value="1"/>
</dbReference>
<dbReference type="NCBIfam" id="TIGR01733">
    <property type="entry name" value="AA-adenyl-dom"/>
    <property type="match status" value="1"/>
</dbReference>
<dbReference type="SUPFAM" id="SSF47336">
    <property type="entry name" value="ACP-like"/>
    <property type="match status" value="1"/>
</dbReference>
<evidence type="ECO:0000256" key="4">
    <source>
        <dbReference type="SAM" id="MobiDB-lite"/>
    </source>
</evidence>
<sequence>MEAKSPMTSNIQDALPLTPLQEGVLFHAEYGTGVDVYTTQVVVSIDGDLDAGALRRAAAELLTRHPNLKAAFVYEDLDRPVQLIPHEVDMPWEEVDLRPVPDGRRAAELDRLVTAERRTPFDLAEPPLLRFTLARLGDRDHRLILTCHHILLDGWSMPILLRELLSRYDSDAAAPSPTPFRDYLVWLSQRDTEAARQAWREHLAGIDEPTLIAPGADADVRQPPRSLTVCLPEATTAGLIAVARENRLTVHTLVQTAWALVLGGSRGAGEVLFGSTVSGRPAELPGVESMIGLFINTVPVRATISPTASLLDTARALWSAQEGMREHDHLGLARIQRETGLGELFDTVVITENYPVDPTALAAEVNGLRITDVTGWDATHYPVTLTATLGAELSLWLSFRPDLLTAEAAEALLARVRRGLTLLAEAPETTVAAADTLAATDRGLVLGDWVDTGVALPGDPVPELFAQWVAMAPESTAVVSAEESLTYAELDRRSAALARRLRAAGVGADDAVALLVPRSADLVVAILATLRAGAAYLPIDLSGPSERTAHILAEAAPAAAIVTGSTVELAAAHAVTTAVPVQVTGQPAEFTDARPEPAAAAYIVYTSGSTGRPKGVVVPHGALTNVLAGLRLLLDVSPGDRLLALSAITFDIATAELLLPLISGATTVVTPPDAARDLLPLVSMIEEHRPTLIEATPTLWREILAACPAELGAATLITAGEALPADTADTMRRRGRRVVNLYGPSEAAIYSTGDIDGSYPVPPIGAPLPNVRAYVLDSFLRPAAPGEVGELYVAGSGLARGYLGRPDLTAERFVACPYLPGERLYRTGDLVSWDRAGVLHYHGRADGQVKIRGFRIELGEIEAALTATPGIHAAAADVRDGRIVGYVVADPEVDTAGVPDALVTRLPGYMVPATVIRLDELPRTGTGKLDRKALPAPRAAETTGRDAGTDEEIRLCAVVAEVLHRDGVGIDDDFFALGGDSIAAMRVAARAAQDGMPVLPKDIFQHRTVARILAATAGRTRVDAEPDEPVGVFAAPPMVRWLYERPGRHDEVNQSVLLETGERVEPARMSAALTALLERHPSLRAKVVADAGSMSVEILPAGEVSPELLVVDTTALTAAELDAFVAEHTVAAQWRLNPGAGALVQAVLFEPGTALGRLPTRLLLMVHHLGVDGVSWSTLLDDLAVVLADPAALLPGSGTSYRAWAQRLHRQGIESARAHELPYWTAVLDGEEPPFGRRRVDPAIDTGDHARTLVRTATVDLTRRLLAAPAATGTGIDDLLLTALAIATVTWQRDHGHPQADSILVDVEGHGRDAVPDADLTRTTGWFTARYPIRLGPLAKDLDPGDPAGASAALARIHAIRSAIPDGGNGFQVLRYLDPAGSGLAQAARPQLGFNYLGRFAHRSAGGWTLVADPGQKHAGITGGEGAGVTSREGAGVTSEGGVGLANGEDAGVASGGGVGLANGEGVGVASGGGVGRGSVGGGFPLGFEHALDLNALTIDSSEGPRLRVFWIWAGAVLSEREVGAVSDAWFAALETLVDAAEGGDMAVGAEEPLLMLDPDELADLELAVAYSEER</sequence>
<dbReference type="InterPro" id="IPR025110">
    <property type="entry name" value="AMP-bd_C"/>
</dbReference>
<dbReference type="CDD" id="cd05930">
    <property type="entry name" value="A_NRPS"/>
    <property type="match status" value="1"/>
</dbReference>
<dbReference type="Gene3D" id="3.30.559.10">
    <property type="entry name" value="Chloramphenicol acetyltransferase-like domain"/>
    <property type="match status" value="2"/>
</dbReference>
<organism evidence="6 7">
    <name type="scientific">Nocardia terpenica</name>
    <dbReference type="NCBI Taxonomy" id="455432"/>
    <lineage>
        <taxon>Bacteria</taxon>
        <taxon>Bacillati</taxon>
        <taxon>Actinomycetota</taxon>
        <taxon>Actinomycetes</taxon>
        <taxon>Mycobacteriales</taxon>
        <taxon>Nocardiaceae</taxon>
        <taxon>Nocardia</taxon>
    </lineage>
</organism>
<dbReference type="Gene3D" id="3.30.559.30">
    <property type="entry name" value="Nonribosomal peptide synthetase, condensation domain"/>
    <property type="match status" value="2"/>
</dbReference>
<evidence type="ECO:0000259" key="5">
    <source>
        <dbReference type="PROSITE" id="PS50075"/>
    </source>
</evidence>
<dbReference type="SUPFAM" id="SSF56801">
    <property type="entry name" value="Acetyl-CoA synthetase-like"/>
    <property type="match status" value="1"/>
</dbReference>
<feature type="domain" description="Carrier" evidence="5">
    <location>
        <begin position="946"/>
        <end position="1020"/>
    </location>
</feature>
<proteinExistence type="predicted"/>
<dbReference type="PROSITE" id="PS00455">
    <property type="entry name" value="AMP_BINDING"/>
    <property type="match status" value="1"/>
</dbReference>
<dbReference type="InterPro" id="IPR001242">
    <property type="entry name" value="Condensation_dom"/>
</dbReference>
<dbReference type="GO" id="GO:0003824">
    <property type="term" value="F:catalytic activity"/>
    <property type="evidence" value="ECO:0007669"/>
    <property type="project" value="InterPro"/>
</dbReference>
<dbReference type="Pfam" id="PF00550">
    <property type="entry name" value="PP-binding"/>
    <property type="match status" value="1"/>
</dbReference>
<evidence type="ECO:0000313" key="6">
    <source>
        <dbReference type="EMBL" id="KZM72810.1"/>
    </source>
</evidence>
<dbReference type="Gene3D" id="3.40.50.12780">
    <property type="entry name" value="N-terminal domain of ligase-like"/>
    <property type="match status" value="1"/>
</dbReference>
<dbReference type="FunFam" id="3.40.50.980:FF:000001">
    <property type="entry name" value="Non-ribosomal peptide synthetase"/>
    <property type="match status" value="1"/>
</dbReference>
<dbReference type="InterPro" id="IPR010071">
    <property type="entry name" value="AA_adenyl_dom"/>
</dbReference>
<dbReference type="PANTHER" id="PTHR45527">
    <property type="entry name" value="NONRIBOSOMAL PEPTIDE SYNTHETASE"/>
    <property type="match status" value="1"/>
</dbReference>
<evidence type="ECO:0000256" key="3">
    <source>
        <dbReference type="ARBA" id="ARBA00022553"/>
    </source>
</evidence>
<dbReference type="GO" id="GO:0008610">
    <property type="term" value="P:lipid biosynthetic process"/>
    <property type="evidence" value="ECO:0007669"/>
    <property type="project" value="UniProtKB-ARBA"/>
</dbReference>
<dbReference type="PANTHER" id="PTHR45527:SF1">
    <property type="entry name" value="FATTY ACID SYNTHASE"/>
    <property type="match status" value="1"/>
</dbReference>
<dbReference type="PROSITE" id="PS50075">
    <property type="entry name" value="CARRIER"/>
    <property type="match status" value="1"/>
</dbReference>
<keyword evidence="2" id="KW-0596">Phosphopantetheine</keyword>
<dbReference type="UniPathway" id="UPA00011"/>
<dbReference type="Pfam" id="PF00668">
    <property type="entry name" value="Condensation"/>
    <property type="match status" value="2"/>
</dbReference>
<evidence type="ECO:0000256" key="1">
    <source>
        <dbReference type="ARBA" id="ARBA00001957"/>
    </source>
</evidence>
<keyword evidence="7" id="KW-1185">Reference proteome</keyword>
<protein>
    <recommendedName>
        <fullName evidence="5">Carrier domain-containing protein</fullName>
    </recommendedName>
</protein>
<comment type="caution">
    <text evidence="6">The sequence shown here is derived from an EMBL/GenBank/DDBJ whole genome shotgun (WGS) entry which is preliminary data.</text>
</comment>
<dbReference type="CDD" id="cd19543">
    <property type="entry name" value="DCL_NRPS"/>
    <property type="match status" value="1"/>
</dbReference>
<dbReference type="GO" id="GO:0043041">
    <property type="term" value="P:amino acid activation for nonribosomal peptide biosynthetic process"/>
    <property type="evidence" value="ECO:0007669"/>
    <property type="project" value="TreeGrafter"/>
</dbReference>
<dbReference type="InterPro" id="IPR020845">
    <property type="entry name" value="AMP-binding_CS"/>
</dbReference>
<reference evidence="6 7" key="1">
    <citation type="submission" date="2016-04" db="EMBL/GenBank/DDBJ databases">
        <authorList>
            <person name="Evans L.H."/>
            <person name="Alamgir A."/>
            <person name="Owens N."/>
            <person name="Weber N.D."/>
            <person name="Virtaneva K."/>
            <person name="Barbian K."/>
            <person name="Babar A."/>
            <person name="Rosenke K."/>
        </authorList>
    </citation>
    <scope>NUCLEOTIDE SEQUENCE [LARGE SCALE GENOMIC DNA]</scope>
    <source>
        <strain evidence="6 7">IFM 0406</strain>
    </source>
</reference>
<dbReference type="InterPro" id="IPR020806">
    <property type="entry name" value="PKS_PP-bd"/>
</dbReference>
<dbReference type="GO" id="GO:0031177">
    <property type="term" value="F:phosphopantetheine binding"/>
    <property type="evidence" value="ECO:0007669"/>
    <property type="project" value="InterPro"/>
</dbReference>
<dbReference type="OrthoDB" id="4510129at2"/>
<dbReference type="InterPro" id="IPR009081">
    <property type="entry name" value="PP-bd_ACP"/>
</dbReference>
<dbReference type="InterPro" id="IPR042099">
    <property type="entry name" value="ANL_N_sf"/>
</dbReference>
<dbReference type="Pfam" id="PF13193">
    <property type="entry name" value="AMP-binding_C"/>
    <property type="match status" value="1"/>
</dbReference>
<feature type="region of interest" description="Disordered" evidence="4">
    <location>
        <begin position="927"/>
        <end position="947"/>
    </location>
</feature>
<dbReference type="InterPro" id="IPR023213">
    <property type="entry name" value="CAT-like_dom_sf"/>
</dbReference>
<keyword evidence="3" id="KW-0597">Phosphoprotein</keyword>
<dbReference type="SUPFAM" id="SSF52777">
    <property type="entry name" value="CoA-dependent acyltransferases"/>
    <property type="match status" value="4"/>
</dbReference>
<dbReference type="InterPro" id="IPR006162">
    <property type="entry name" value="Ppantetheine_attach_site"/>
</dbReference>
<evidence type="ECO:0000313" key="7">
    <source>
        <dbReference type="Proteomes" id="UP000076512"/>
    </source>
</evidence>
<dbReference type="InterPro" id="IPR000873">
    <property type="entry name" value="AMP-dep_synth/lig_dom"/>
</dbReference>
<dbReference type="InterPro" id="IPR045851">
    <property type="entry name" value="AMP-bd_C_sf"/>
</dbReference>